<reference evidence="2" key="1">
    <citation type="journal article" date="2014" name="Genome Announc.">
        <title>Draft genome sequence of the formaldehyde-resistant fungus Byssochlamys spectabilis No. 5 (anamorph Paecilomyces variotii No. 5) (NBRC109023).</title>
        <authorList>
            <person name="Oka T."/>
            <person name="Ekino K."/>
            <person name="Fukuda K."/>
            <person name="Nomura Y."/>
        </authorList>
    </citation>
    <scope>NUCLEOTIDE SEQUENCE [LARGE SCALE GENOMIC DNA]</scope>
    <source>
        <strain evidence="2">No. 5 / NBRC 109023</strain>
    </source>
</reference>
<keyword evidence="2" id="KW-1185">Reference proteome</keyword>
<gene>
    <name evidence="1" type="ORF">PVAR5_8849</name>
</gene>
<dbReference type="EMBL" id="BAUL01000357">
    <property type="protein sequence ID" value="GAE00113.1"/>
    <property type="molecule type" value="Genomic_DNA"/>
</dbReference>
<sequence>MARLIPFLLPGVKTGLTPPGSAVIVLDRCFIPLAGPGPGQLSLAAGSLARLLRPGLRPDAKSGLLSSSTSCALLQRRLSPFQDRSSISQKSRDR</sequence>
<evidence type="ECO:0000313" key="2">
    <source>
        <dbReference type="Proteomes" id="UP000018001"/>
    </source>
</evidence>
<dbReference type="HOGENOM" id="CLU_2385915_0_0_1"/>
<organism evidence="1 2">
    <name type="scientific">Byssochlamys spectabilis (strain No. 5 / NBRC 109023)</name>
    <name type="common">Paecilomyces variotii</name>
    <dbReference type="NCBI Taxonomy" id="1356009"/>
    <lineage>
        <taxon>Eukaryota</taxon>
        <taxon>Fungi</taxon>
        <taxon>Dikarya</taxon>
        <taxon>Ascomycota</taxon>
        <taxon>Pezizomycotina</taxon>
        <taxon>Eurotiomycetes</taxon>
        <taxon>Eurotiomycetidae</taxon>
        <taxon>Eurotiales</taxon>
        <taxon>Thermoascaceae</taxon>
        <taxon>Paecilomyces</taxon>
    </lineage>
</organism>
<evidence type="ECO:0000313" key="1">
    <source>
        <dbReference type="EMBL" id="GAE00113.1"/>
    </source>
</evidence>
<proteinExistence type="predicted"/>
<comment type="caution">
    <text evidence="1">The sequence shown here is derived from an EMBL/GenBank/DDBJ whole genome shotgun (WGS) entry which is preliminary data.</text>
</comment>
<dbReference type="Proteomes" id="UP000018001">
    <property type="component" value="Unassembled WGS sequence"/>
</dbReference>
<protein>
    <submittedName>
        <fullName evidence="1">Uncharacterized protein</fullName>
    </submittedName>
</protein>
<dbReference type="InParanoid" id="V5GGP5"/>
<accession>V5GGP5</accession>
<name>V5GGP5_BYSSN</name>
<dbReference type="AlphaFoldDB" id="V5GGP5"/>